<feature type="transmembrane region" description="Helical" evidence="8">
    <location>
        <begin position="63"/>
        <end position="84"/>
    </location>
</feature>
<accession>A0A380S4Q9</accession>
<keyword evidence="6 8" id="KW-1133">Transmembrane helix</keyword>
<dbReference type="RefSeq" id="WP_109572687.1">
    <property type="nucleotide sequence ID" value="NZ_UHJL01000002.1"/>
</dbReference>
<dbReference type="Pfam" id="PF01594">
    <property type="entry name" value="AI-2E_transport"/>
    <property type="match status" value="1"/>
</dbReference>
<feature type="transmembrane region" description="Helical" evidence="8">
    <location>
        <begin position="227"/>
        <end position="253"/>
    </location>
</feature>
<keyword evidence="7 8" id="KW-0472">Membrane</keyword>
<evidence type="ECO:0000256" key="4">
    <source>
        <dbReference type="ARBA" id="ARBA00022475"/>
    </source>
</evidence>
<evidence type="ECO:0000256" key="3">
    <source>
        <dbReference type="ARBA" id="ARBA00022448"/>
    </source>
</evidence>
<proteinExistence type="inferred from homology"/>
<comment type="similarity">
    <text evidence="2">Belongs to the autoinducer-2 exporter (AI-2E) (TC 2.A.86) family.</text>
</comment>
<evidence type="ECO:0000256" key="6">
    <source>
        <dbReference type="ARBA" id="ARBA00022989"/>
    </source>
</evidence>
<feature type="transmembrane region" description="Helical" evidence="8">
    <location>
        <begin position="287"/>
        <end position="310"/>
    </location>
</feature>
<evidence type="ECO:0000256" key="7">
    <source>
        <dbReference type="ARBA" id="ARBA00023136"/>
    </source>
</evidence>
<evidence type="ECO:0000256" key="1">
    <source>
        <dbReference type="ARBA" id="ARBA00004651"/>
    </source>
</evidence>
<keyword evidence="5 8" id="KW-0812">Transmembrane</keyword>
<evidence type="ECO:0000256" key="5">
    <source>
        <dbReference type="ARBA" id="ARBA00022692"/>
    </source>
</evidence>
<dbReference type="AlphaFoldDB" id="A0A380S4Q9"/>
<keyword evidence="3" id="KW-0813">Transport</keyword>
<dbReference type="Proteomes" id="UP000255423">
    <property type="component" value="Unassembled WGS sequence"/>
</dbReference>
<evidence type="ECO:0000256" key="2">
    <source>
        <dbReference type="ARBA" id="ARBA00009773"/>
    </source>
</evidence>
<feature type="transmembrane region" description="Helical" evidence="8">
    <location>
        <begin position="12"/>
        <end position="31"/>
    </location>
</feature>
<dbReference type="PANTHER" id="PTHR21716">
    <property type="entry name" value="TRANSMEMBRANE PROTEIN"/>
    <property type="match status" value="1"/>
</dbReference>
<dbReference type="InterPro" id="IPR002549">
    <property type="entry name" value="AI-2E-like"/>
</dbReference>
<evidence type="ECO:0000313" key="10">
    <source>
        <dbReference type="Proteomes" id="UP000255423"/>
    </source>
</evidence>
<sequence length="375" mass="41913">MQRNWTLDRVMRYVLIAVAVAVSLVVLNYLSGVLFPFFAAFLIAYIMDPLVCRLQIKFRYRVIAVVVVLLGAAVIIGGCMYFFIPKVVHEVQYLGTLISRIFTDSTWSDRIMTFLPADTWASVKTMISWNSIAEAMESLDVWSVVQTVSDRILPGAWDILSKTSTVLMGVSSAAVVFMYLVFIMLDMHKIRKGIRRLIPRRYRREAGEFASSTDKFMGTYFRAQSMVAFTVGVLYAIGFSVMGLPMGMAFGLFSGALNMIPYMQLTTIPLALLLAVVYALDKGMPFWEVAVIILAIYLVVQIIQDFFLVPHIVGKSMNLPPVGILLSLSIWGKLLGFLGLLVAIPFTCICLVYVEKLRTKADQYVEDAGRLAPKA</sequence>
<dbReference type="EMBL" id="UHJL01000002">
    <property type="protein sequence ID" value="SUQ24105.1"/>
    <property type="molecule type" value="Genomic_DNA"/>
</dbReference>
<gene>
    <name evidence="9" type="ORF">SAMN05661053_1498</name>
</gene>
<evidence type="ECO:0000256" key="8">
    <source>
        <dbReference type="SAM" id="Phobius"/>
    </source>
</evidence>
<reference evidence="9 10" key="1">
    <citation type="submission" date="2017-08" db="EMBL/GenBank/DDBJ databases">
        <authorList>
            <person name="de Groot N.N."/>
        </authorList>
    </citation>
    <scope>NUCLEOTIDE SEQUENCE [LARGE SCALE GENOMIC DNA]</scope>
    <source>
        <strain evidence="9 10">HM2</strain>
    </source>
</reference>
<keyword evidence="4" id="KW-1003">Cell membrane</keyword>
<comment type="subcellular location">
    <subcellularLocation>
        <location evidence="1">Cell membrane</location>
        <topology evidence="1">Multi-pass membrane protein</topology>
    </subcellularLocation>
</comment>
<organism evidence="9 10">
    <name type="scientific">Fibrobacter succinogenes</name>
    <name type="common">Bacteroides succinogenes</name>
    <dbReference type="NCBI Taxonomy" id="833"/>
    <lineage>
        <taxon>Bacteria</taxon>
        <taxon>Pseudomonadati</taxon>
        <taxon>Fibrobacterota</taxon>
        <taxon>Fibrobacteria</taxon>
        <taxon>Fibrobacterales</taxon>
        <taxon>Fibrobacteraceae</taxon>
        <taxon>Fibrobacter</taxon>
    </lineage>
</organism>
<dbReference type="GO" id="GO:0055085">
    <property type="term" value="P:transmembrane transport"/>
    <property type="evidence" value="ECO:0007669"/>
    <property type="project" value="TreeGrafter"/>
</dbReference>
<feature type="transmembrane region" description="Helical" evidence="8">
    <location>
        <begin position="37"/>
        <end position="56"/>
    </location>
</feature>
<dbReference type="PANTHER" id="PTHR21716:SF53">
    <property type="entry name" value="PERMEASE PERM-RELATED"/>
    <property type="match status" value="1"/>
</dbReference>
<dbReference type="GO" id="GO:0005886">
    <property type="term" value="C:plasma membrane"/>
    <property type="evidence" value="ECO:0007669"/>
    <property type="project" value="UniProtKB-SubCell"/>
</dbReference>
<name>A0A380S4Q9_FIBSU</name>
<protein>
    <submittedName>
        <fullName evidence="9">Predicted PurR-regulated permease PerM</fullName>
    </submittedName>
</protein>
<evidence type="ECO:0000313" key="9">
    <source>
        <dbReference type="EMBL" id="SUQ24105.1"/>
    </source>
</evidence>
<feature type="transmembrane region" description="Helical" evidence="8">
    <location>
        <begin position="259"/>
        <end position="280"/>
    </location>
</feature>
<feature type="transmembrane region" description="Helical" evidence="8">
    <location>
        <begin position="330"/>
        <end position="354"/>
    </location>
</feature>
<feature type="transmembrane region" description="Helical" evidence="8">
    <location>
        <begin position="166"/>
        <end position="185"/>
    </location>
</feature>